<accession>A0A061JAQ4</accession>
<dbReference type="VEuPathDB" id="TriTrypDB:TRSC58_01902"/>
<comment type="caution">
    <text evidence="2">The sequence shown here is derived from an EMBL/GenBank/DDBJ whole genome shotgun (WGS) entry which is preliminary data.</text>
</comment>
<dbReference type="SUPFAM" id="SSF52833">
    <property type="entry name" value="Thioredoxin-like"/>
    <property type="match status" value="1"/>
</dbReference>
<dbReference type="Proteomes" id="UP000031737">
    <property type="component" value="Unassembled WGS sequence"/>
</dbReference>
<dbReference type="InterPro" id="IPR036249">
    <property type="entry name" value="Thioredoxin-like_sf"/>
</dbReference>
<reference evidence="2 3" key="1">
    <citation type="submission" date="2013-07" db="EMBL/GenBank/DDBJ databases">
        <authorList>
            <person name="Stoco P.H."/>
            <person name="Wagner G."/>
            <person name="Gerber A."/>
            <person name="Zaha A."/>
            <person name="Thompson C."/>
            <person name="Bartholomeu D.C."/>
            <person name="Luckemeyer D.D."/>
            <person name="Bahia D."/>
            <person name="Loreto E."/>
            <person name="Prestes E.B."/>
            <person name="Lima F.M."/>
            <person name="Rodrigues-Luiz G."/>
            <person name="Vallejo G.A."/>
            <person name="Filho J.F."/>
            <person name="Monteiro K.M."/>
            <person name="Tyler K.M."/>
            <person name="de Almeida L.G."/>
            <person name="Ortiz M.F."/>
            <person name="Siervo M.A."/>
            <person name="de Moraes M.H."/>
            <person name="Cunha O.L."/>
            <person name="Mendonca-Neto R."/>
            <person name="Silva R."/>
            <person name="Teixeira S.M."/>
            <person name="Murta S.M."/>
            <person name="Sincero T.C."/>
            <person name="Mendes T.A."/>
            <person name="Urmenyi T.P."/>
            <person name="Silva V.G."/>
            <person name="da Rocha W.D."/>
            <person name="Andersson B."/>
            <person name="Romanha A.J."/>
            <person name="Steindel M."/>
            <person name="de Vasconcelos A.T."/>
            <person name="Grisard E.C."/>
        </authorList>
    </citation>
    <scope>NUCLEOTIDE SEQUENCE [LARGE SCALE GENOMIC DNA]</scope>
    <source>
        <strain evidence="2 3">SC58</strain>
    </source>
</reference>
<evidence type="ECO:0000256" key="1">
    <source>
        <dbReference type="SAM" id="MobiDB-lite"/>
    </source>
</evidence>
<dbReference type="OrthoDB" id="252718at2759"/>
<protein>
    <recommendedName>
        <fullName evidence="4">Thioredoxin domain-containing protein</fullName>
    </recommendedName>
</protein>
<evidence type="ECO:0000313" key="2">
    <source>
        <dbReference type="EMBL" id="ESL10367.1"/>
    </source>
</evidence>
<evidence type="ECO:0000313" key="3">
    <source>
        <dbReference type="Proteomes" id="UP000031737"/>
    </source>
</evidence>
<dbReference type="EMBL" id="AUPL01001902">
    <property type="protein sequence ID" value="ESL10367.1"/>
    <property type="molecule type" value="Genomic_DNA"/>
</dbReference>
<proteinExistence type="predicted"/>
<gene>
    <name evidence="2" type="ORF">TRSC58_01902</name>
</gene>
<feature type="compositionally biased region" description="Basic and acidic residues" evidence="1">
    <location>
        <begin position="372"/>
        <end position="389"/>
    </location>
</feature>
<evidence type="ECO:0008006" key="4">
    <source>
        <dbReference type="Google" id="ProtNLM"/>
    </source>
</evidence>
<name>A0A061JAQ4_TRYRA</name>
<sequence>MASATVPRGNSDGHDDGVWPEFTQDMYEELNNKRCLALVASPATAAAVCRYVDEVCSKLGGANGVAVKDGTDTKTNDVLLSLQRAPRVCFTTEANIATLQKCTAVYGRIPILLVLEMYEYRSFVLDLDPDVPDTKKLTAAVELFLGGVAEGGVAKALQGAAPPEGDRFESSHVTLAHGLCAVTSTLQRLKRKEPGGAVCVFWSARCAMCPVVLMMVDHVVGIIWKASESCGVARPFSYLVCNVDDNDFPAEDWPETPDQQVIPTLAAYNGDGERFVYSGKRSAAPFVSFMCAHCLPKDLPSAAQITSVALEIAEVTDEKLWEVGLPPAASRGTEKKVELHGDAHEMSAGNSQGIGRKRPLSCNETLTHGKHPQGEEERQEEKINKKTKV</sequence>
<keyword evidence="3" id="KW-1185">Reference proteome</keyword>
<feature type="region of interest" description="Disordered" evidence="1">
    <location>
        <begin position="345"/>
        <end position="389"/>
    </location>
</feature>
<dbReference type="AlphaFoldDB" id="A0A061JAQ4"/>
<organism evidence="2 3">
    <name type="scientific">Trypanosoma rangeli SC58</name>
    <dbReference type="NCBI Taxonomy" id="429131"/>
    <lineage>
        <taxon>Eukaryota</taxon>
        <taxon>Discoba</taxon>
        <taxon>Euglenozoa</taxon>
        <taxon>Kinetoplastea</taxon>
        <taxon>Metakinetoplastina</taxon>
        <taxon>Trypanosomatida</taxon>
        <taxon>Trypanosomatidae</taxon>
        <taxon>Trypanosoma</taxon>
        <taxon>Herpetosoma</taxon>
    </lineage>
</organism>